<name>A0ABY4BJF7_9FLAO</name>
<dbReference type="Proteomes" id="UP000831068">
    <property type="component" value="Chromosome"/>
</dbReference>
<evidence type="ECO:0008006" key="4">
    <source>
        <dbReference type="Google" id="ProtNLM"/>
    </source>
</evidence>
<proteinExistence type="predicted"/>
<dbReference type="EMBL" id="CP094529">
    <property type="protein sequence ID" value="UOE39297.1"/>
    <property type="molecule type" value="Genomic_DNA"/>
</dbReference>
<feature type="compositionally biased region" description="Basic and acidic residues" evidence="1">
    <location>
        <begin position="67"/>
        <end position="79"/>
    </location>
</feature>
<feature type="compositionally biased region" description="Polar residues" evidence="1">
    <location>
        <begin position="85"/>
        <end position="94"/>
    </location>
</feature>
<feature type="region of interest" description="Disordered" evidence="1">
    <location>
        <begin position="36"/>
        <end position="112"/>
    </location>
</feature>
<organism evidence="2 3">
    <name type="scientific">Chryseobacterium oryzae</name>
    <dbReference type="NCBI Taxonomy" id="2929799"/>
    <lineage>
        <taxon>Bacteria</taxon>
        <taxon>Pseudomonadati</taxon>
        <taxon>Bacteroidota</taxon>
        <taxon>Flavobacteriia</taxon>
        <taxon>Flavobacteriales</taxon>
        <taxon>Weeksellaceae</taxon>
        <taxon>Chryseobacterium group</taxon>
        <taxon>Chryseobacterium</taxon>
    </lineage>
</organism>
<accession>A0ABY4BJF7</accession>
<gene>
    <name evidence="2" type="ORF">MTP08_05860</name>
</gene>
<protein>
    <recommendedName>
        <fullName evidence="4">Lipoprotein</fullName>
    </recommendedName>
</protein>
<dbReference type="RefSeq" id="WP_243577462.1">
    <property type="nucleotide sequence ID" value="NZ_CP094529.1"/>
</dbReference>
<keyword evidence="3" id="KW-1185">Reference proteome</keyword>
<evidence type="ECO:0000313" key="3">
    <source>
        <dbReference type="Proteomes" id="UP000831068"/>
    </source>
</evidence>
<sequence length="112" mass="12710">MKNKFILFSLAMVGICSISCRQSDDSFEEDLKATKENAEPQLMARDSTSTGMIPGDPPRNTTHWRTASKEKENPKENPDKGNPTLMRTDSTKILTQVFEGDPPRNTTHWRKK</sequence>
<evidence type="ECO:0000313" key="2">
    <source>
        <dbReference type="EMBL" id="UOE39297.1"/>
    </source>
</evidence>
<evidence type="ECO:0000256" key="1">
    <source>
        <dbReference type="SAM" id="MobiDB-lite"/>
    </source>
</evidence>
<reference evidence="2 3" key="1">
    <citation type="submission" date="2022-03" db="EMBL/GenBank/DDBJ databases">
        <title>Chryseobacterium sp. isolated from the Andong Sikhe.</title>
        <authorList>
            <person name="Won M."/>
            <person name="Kim S.-J."/>
            <person name="Kwon S.-W."/>
        </authorList>
    </citation>
    <scope>NUCLEOTIDE SEQUENCE [LARGE SCALE GENOMIC DNA]</scope>
    <source>
        <strain evidence="2 3">ADR-1</strain>
    </source>
</reference>